<protein>
    <submittedName>
        <fullName evidence="1">Uncharacterized protein</fullName>
    </submittedName>
</protein>
<evidence type="ECO:0000313" key="2">
    <source>
        <dbReference type="Proteomes" id="UP000282423"/>
    </source>
</evidence>
<dbReference type="EMBL" id="RBWS01000006">
    <property type="protein sequence ID" value="RKO72100.1"/>
    <property type="molecule type" value="Genomic_DNA"/>
</dbReference>
<reference evidence="1 2" key="1">
    <citation type="submission" date="2018-10" db="EMBL/GenBank/DDBJ databases">
        <title>Sphingobacterium sp. M05W1-28.</title>
        <authorList>
            <person name="Cai H."/>
        </authorList>
    </citation>
    <scope>NUCLEOTIDE SEQUENCE [LARGE SCALE GENOMIC DNA]</scope>
    <source>
        <strain evidence="1 2">M05W1-28</strain>
    </source>
</reference>
<proteinExistence type="predicted"/>
<sequence>MSDYTISLVPKVSRYAVDEVVVNDILKWFVSKDIVKAELSDCTLSNSGYAISDGAQSFCLKYHAPGQPA</sequence>
<keyword evidence="2" id="KW-1185">Reference proteome</keyword>
<comment type="caution">
    <text evidence="1">The sequence shown here is derived from an EMBL/GenBank/DDBJ whole genome shotgun (WGS) entry which is preliminary data.</text>
</comment>
<gene>
    <name evidence="1" type="ORF">D7322_08370</name>
</gene>
<dbReference type="AlphaFoldDB" id="A0A420W0K8"/>
<name>A0A420W0K8_9SPHI</name>
<evidence type="ECO:0000313" key="1">
    <source>
        <dbReference type="EMBL" id="RKO72100.1"/>
    </source>
</evidence>
<accession>A0A420W0K8</accession>
<dbReference type="Proteomes" id="UP000282423">
    <property type="component" value="Unassembled WGS sequence"/>
</dbReference>
<organism evidence="1 2">
    <name type="scientific">Sphingobacterium puteale</name>
    <dbReference type="NCBI Taxonomy" id="2420510"/>
    <lineage>
        <taxon>Bacteria</taxon>
        <taxon>Pseudomonadati</taxon>
        <taxon>Bacteroidota</taxon>
        <taxon>Sphingobacteriia</taxon>
        <taxon>Sphingobacteriales</taxon>
        <taxon>Sphingobacteriaceae</taxon>
        <taxon>Sphingobacterium</taxon>
    </lineage>
</organism>
<dbReference type="OrthoDB" id="3468002at2"/>
<dbReference type="RefSeq" id="WP_121123140.1">
    <property type="nucleotide sequence ID" value="NZ_RBWS01000006.1"/>
</dbReference>